<dbReference type="Proteomes" id="UP001470230">
    <property type="component" value="Unassembled WGS sequence"/>
</dbReference>
<dbReference type="CDD" id="cd08368">
    <property type="entry name" value="LIM"/>
    <property type="match status" value="1"/>
</dbReference>
<proteinExistence type="inferred from homology"/>
<dbReference type="SUPFAM" id="SSF56112">
    <property type="entry name" value="Protein kinase-like (PK-like)"/>
    <property type="match status" value="1"/>
</dbReference>
<feature type="domain" description="LIM zinc-binding" evidence="10">
    <location>
        <begin position="199"/>
        <end position="264"/>
    </location>
</feature>
<comment type="caution">
    <text evidence="11">The sequence shown here is derived from an EMBL/GenBank/DDBJ whole genome shotgun (WGS) entry which is preliminary data.</text>
</comment>
<evidence type="ECO:0000259" key="9">
    <source>
        <dbReference type="PROSITE" id="PS50011"/>
    </source>
</evidence>
<keyword evidence="4" id="KW-0547">Nucleotide-binding</keyword>
<dbReference type="InterPro" id="IPR011009">
    <property type="entry name" value="Kinase-like_dom_sf"/>
</dbReference>
<evidence type="ECO:0000256" key="8">
    <source>
        <dbReference type="PROSITE-ProRule" id="PRU00125"/>
    </source>
</evidence>
<name>A0ABR2L3W7_9EUKA</name>
<keyword evidence="8" id="KW-0440">LIM domain</keyword>
<evidence type="ECO:0000313" key="11">
    <source>
        <dbReference type="EMBL" id="KAK8897738.1"/>
    </source>
</evidence>
<keyword evidence="2" id="KW-0808">Transferase</keyword>
<accession>A0ABR2L3W7</accession>
<dbReference type="Pfam" id="PF00412">
    <property type="entry name" value="LIM"/>
    <property type="match status" value="1"/>
</dbReference>
<dbReference type="PROSITE" id="PS00478">
    <property type="entry name" value="LIM_DOMAIN_1"/>
    <property type="match status" value="1"/>
</dbReference>
<keyword evidence="12" id="KW-1185">Reference proteome</keyword>
<keyword evidence="6 8" id="KW-0862">Zinc</keyword>
<evidence type="ECO:0000256" key="7">
    <source>
        <dbReference type="ARBA" id="ARBA00022840"/>
    </source>
</evidence>
<keyword evidence="3 8" id="KW-0479">Metal-binding</keyword>
<evidence type="ECO:0000259" key="10">
    <source>
        <dbReference type="PROSITE" id="PS50023"/>
    </source>
</evidence>
<evidence type="ECO:0008006" key="13">
    <source>
        <dbReference type="Google" id="ProtNLM"/>
    </source>
</evidence>
<evidence type="ECO:0000256" key="3">
    <source>
        <dbReference type="ARBA" id="ARBA00022723"/>
    </source>
</evidence>
<dbReference type="InterPro" id="IPR001245">
    <property type="entry name" value="Ser-Thr/Tyr_kinase_cat_dom"/>
</dbReference>
<dbReference type="Gene3D" id="1.10.510.10">
    <property type="entry name" value="Transferase(Phosphotransferase) domain 1"/>
    <property type="match status" value="1"/>
</dbReference>
<evidence type="ECO:0000256" key="1">
    <source>
        <dbReference type="ARBA" id="ARBA00005843"/>
    </source>
</evidence>
<dbReference type="PROSITE" id="PS50011">
    <property type="entry name" value="PROTEIN_KINASE_DOM"/>
    <property type="match status" value="1"/>
</dbReference>
<comment type="similarity">
    <text evidence="1">Belongs to the protein kinase superfamily. TKL Ser/Thr protein kinase family.</text>
</comment>
<dbReference type="Gene3D" id="3.90.228.10">
    <property type="match status" value="1"/>
</dbReference>
<dbReference type="InterPro" id="IPR051681">
    <property type="entry name" value="Ser/Thr_Kinases-Pseudokinases"/>
</dbReference>
<dbReference type="InterPro" id="IPR001781">
    <property type="entry name" value="Znf_LIM"/>
</dbReference>
<dbReference type="EMBL" id="JAPFFF010000002">
    <property type="protein sequence ID" value="KAK8897738.1"/>
    <property type="molecule type" value="Genomic_DNA"/>
</dbReference>
<gene>
    <name evidence="11" type="ORF">M9Y10_015703</name>
</gene>
<dbReference type="Gene3D" id="2.10.110.10">
    <property type="entry name" value="Cysteine Rich Protein"/>
    <property type="match status" value="1"/>
</dbReference>
<evidence type="ECO:0000256" key="5">
    <source>
        <dbReference type="ARBA" id="ARBA00022777"/>
    </source>
</evidence>
<sequence length="831" mass="96946">MEHSVNGSLGLSTIPLNYFGRFGTIILLGVARSIMLLHKYHIVHGNLKLSNVLLNQKCQPCLTDFNISIKKRLSSPDSYLYSAPEVLKNQHFSKKSDVYSFGLIMYKIVTNKDPFSELDSLEISQRKERIIHGYRPKFETLINKSLKDLIERCWSNEPYERPSFEEIFFKLAYDKDCYIDKINSDQVMKFVDLIKKDLIFCTVCHEHIEENELLYYSGYPYHKKCIECMQCHKKISSENKIDYFVYITPGLFMCEEHYNEYQNSKMLPENIQRLYHEKVLENMINEIFSPPVFNRDNILNYHPDEILIDSIMIENSFKINTPYESIFPSAKFHFDKSPSDVNFNKLRELLDQNAIIFGVESGSIILKIAFLANKVLSGSLNEFNEIINPLKNKLNSALGRSIIGNFADGPIQKLPDDQSIDNIYNMNSINILQNTLDLDQIDLQYIKEKVNSQISEEDPHEDWIFLLSNKTMFEEAENQIRKDIEKNAFEMIITGETIFANKYFEEYEEIKKYISSQDAYECFLYHGSNIKNHAKILEKHFYMPGNDECHMRDPGYFGMGIYATENPFYAAVYGAGYHILNINEKTSIICCRAIYNKSKVNDLKDLSFKGKVISTNISRNYGIHHSIVGNTKAFNPITKKEQINNLVVAEEFVFANKYQIIPICSFTVMRTNHLILWKDENIENAENILYMKHLSKKIQMNVYFKKTLKDALEIVNTKKHNQIKLITNGGKGLSGKKLIEEARKILRSKFVCLVFARDIRHMKWISKMENVLFTTSNTYFRKFAELNMNKKDILNFIELLEVESNLNFRINEEELLNFPLFNQNLHIGNSK</sequence>
<evidence type="ECO:0000256" key="6">
    <source>
        <dbReference type="ARBA" id="ARBA00022833"/>
    </source>
</evidence>
<evidence type="ECO:0000313" key="12">
    <source>
        <dbReference type="Proteomes" id="UP001470230"/>
    </source>
</evidence>
<dbReference type="SUPFAM" id="SSF56399">
    <property type="entry name" value="ADP-ribosylation"/>
    <property type="match status" value="1"/>
</dbReference>
<keyword evidence="5" id="KW-0418">Kinase</keyword>
<dbReference type="SMART" id="SM00132">
    <property type="entry name" value="LIM"/>
    <property type="match status" value="1"/>
</dbReference>
<reference evidence="11 12" key="1">
    <citation type="submission" date="2024-04" db="EMBL/GenBank/DDBJ databases">
        <title>Tritrichomonas musculus Genome.</title>
        <authorList>
            <person name="Alves-Ferreira E."/>
            <person name="Grigg M."/>
            <person name="Lorenzi H."/>
            <person name="Galac M."/>
        </authorList>
    </citation>
    <scope>NUCLEOTIDE SEQUENCE [LARGE SCALE GENOMIC DNA]</scope>
    <source>
        <strain evidence="11 12">EAF2021</strain>
    </source>
</reference>
<dbReference type="Pfam" id="PF07714">
    <property type="entry name" value="PK_Tyr_Ser-Thr"/>
    <property type="match status" value="1"/>
</dbReference>
<evidence type="ECO:0000256" key="2">
    <source>
        <dbReference type="ARBA" id="ARBA00022679"/>
    </source>
</evidence>
<feature type="domain" description="Protein kinase" evidence="9">
    <location>
        <begin position="1"/>
        <end position="179"/>
    </location>
</feature>
<protein>
    <recommendedName>
        <fullName evidence="13">Protein kinase domain-containing protein</fullName>
    </recommendedName>
</protein>
<dbReference type="PROSITE" id="PS50023">
    <property type="entry name" value="LIM_DOMAIN_2"/>
    <property type="match status" value="1"/>
</dbReference>
<evidence type="ECO:0000256" key="4">
    <source>
        <dbReference type="ARBA" id="ARBA00022741"/>
    </source>
</evidence>
<dbReference type="PANTHER" id="PTHR44329:SF288">
    <property type="entry name" value="MITOGEN-ACTIVATED PROTEIN KINASE KINASE KINASE 20"/>
    <property type="match status" value="1"/>
</dbReference>
<keyword evidence="7" id="KW-0067">ATP-binding</keyword>
<dbReference type="PANTHER" id="PTHR44329">
    <property type="entry name" value="SERINE/THREONINE-PROTEIN KINASE TNNI3K-RELATED"/>
    <property type="match status" value="1"/>
</dbReference>
<dbReference type="InterPro" id="IPR000719">
    <property type="entry name" value="Prot_kinase_dom"/>
</dbReference>
<organism evidence="11 12">
    <name type="scientific">Tritrichomonas musculus</name>
    <dbReference type="NCBI Taxonomy" id="1915356"/>
    <lineage>
        <taxon>Eukaryota</taxon>
        <taxon>Metamonada</taxon>
        <taxon>Parabasalia</taxon>
        <taxon>Tritrichomonadida</taxon>
        <taxon>Tritrichomonadidae</taxon>
        <taxon>Tritrichomonas</taxon>
    </lineage>
</organism>